<dbReference type="FunFam" id="3.20.20.190:FF:000049">
    <property type="entry name" value="Phosphoinositide phospholipase C"/>
    <property type="match status" value="1"/>
</dbReference>
<dbReference type="GO" id="GO:0048015">
    <property type="term" value="P:phosphatidylinositol-mediated signaling"/>
    <property type="evidence" value="ECO:0007669"/>
    <property type="project" value="TreeGrafter"/>
</dbReference>
<dbReference type="InterPro" id="IPR011993">
    <property type="entry name" value="PH-like_dom_sf"/>
</dbReference>
<dbReference type="SUPFAM" id="SSF49562">
    <property type="entry name" value="C2 domain (Calcium/lipid-binding domain, CaLB)"/>
    <property type="match status" value="1"/>
</dbReference>
<evidence type="ECO:0000313" key="11">
    <source>
        <dbReference type="Proteomes" id="UP001172101"/>
    </source>
</evidence>
<organism evidence="10 11">
    <name type="scientific">Lasiosphaeria miniovina</name>
    <dbReference type="NCBI Taxonomy" id="1954250"/>
    <lineage>
        <taxon>Eukaryota</taxon>
        <taxon>Fungi</taxon>
        <taxon>Dikarya</taxon>
        <taxon>Ascomycota</taxon>
        <taxon>Pezizomycotina</taxon>
        <taxon>Sordariomycetes</taxon>
        <taxon>Sordariomycetidae</taxon>
        <taxon>Sordariales</taxon>
        <taxon>Lasiosphaeriaceae</taxon>
        <taxon>Lasiosphaeria</taxon>
    </lineage>
</organism>
<gene>
    <name evidence="10" type="ORF">B0T26DRAFT_638616</name>
</gene>
<comment type="catalytic activity">
    <reaction evidence="6">
        <text>a 1,2-diacyl-sn-glycero-3-phospho-(1D-myo-inositol-4,5-bisphosphate) + H2O = 1D-myo-inositol 1,4,5-trisphosphate + a 1,2-diacyl-sn-glycerol + H(+)</text>
        <dbReference type="Rhea" id="RHEA:33179"/>
        <dbReference type="ChEBI" id="CHEBI:15377"/>
        <dbReference type="ChEBI" id="CHEBI:15378"/>
        <dbReference type="ChEBI" id="CHEBI:17815"/>
        <dbReference type="ChEBI" id="CHEBI:58456"/>
        <dbReference type="ChEBI" id="CHEBI:203600"/>
        <dbReference type="EC" id="3.1.4.11"/>
    </reaction>
</comment>
<dbReference type="SMART" id="SM00239">
    <property type="entry name" value="C2"/>
    <property type="match status" value="1"/>
</dbReference>
<dbReference type="CDD" id="cd13360">
    <property type="entry name" value="PH_PLC_fungal"/>
    <property type="match status" value="1"/>
</dbReference>
<evidence type="ECO:0000256" key="7">
    <source>
        <dbReference type="SAM" id="MobiDB-lite"/>
    </source>
</evidence>
<dbReference type="PRINTS" id="PR00390">
    <property type="entry name" value="PHPHLIPASEC"/>
</dbReference>
<dbReference type="InterPro" id="IPR001711">
    <property type="entry name" value="PLipase_C_Pinositol-sp_Y"/>
</dbReference>
<comment type="caution">
    <text evidence="10">The sequence shown here is derived from an EMBL/GenBank/DDBJ whole genome shotgun (WGS) entry which is preliminary data.</text>
</comment>
<dbReference type="AlphaFoldDB" id="A0AA40B5I1"/>
<feature type="compositionally biased region" description="Polar residues" evidence="7">
    <location>
        <begin position="128"/>
        <end position="141"/>
    </location>
</feature>
<evidence type="ECO:0000256" key="2">
    <source>
        <dbReference type="ARBA" id="ARBA00022801"/>
    </source>
</evidence>
<evidence type="ECO:0000256" key="3">
    <source>
        <dbReference type="ARBA" id="ARBA00022963"/>
    </source>
</evidence>
<dbReference type="InterPro" id="IPR011992">
    <property type="entry name" value="EF-hand-dom_pair"/>
</dbReference>
<reference evidence="10" key="1">
    <citation type="submission" date="2023-06" db="EMBL/GenBank/DDBJ databases">
        <title>Genome-scale phylogeny and comparative genomics of the fungal order Sordariales.</title>
        <authorList>
            <consortium name="Lawrence Berkeley National Laboratory"/>
            <person name="Hensen N."/>
            <person name="Bonometti L."/>
            <person name="Westerberg I."/>
            <person name="Brannstrom I.O."/>
            <person name="Guillou S."/>
            <person name="Cros-Aarteil S."/>
            <person name="Calhoun S."/>
            <person name="Haridas S."/>
            <person name="Kuo A."/>
            <person name="Mondo S."/>
            <person name="Pangilinan J."/>
            <person name="Riley R."/>
            <person name="LaButti K."/>
            <person name="Andreopoulos B."/>
            <person name="Lipzen A."/>
            <person name="Chen C."/>
            <person name="Yanf M."/>
            <person name="Daum C."/>
            <person name="Ng V."/>
            <person name="Clum A."/>
            <person name="Steindorff A."/>
            <person name="Ohm R."/>
            <person name="Martin F."/>
            <person name="Silar P."/>
            <person name="Natvig D."/>
            <person name="Lalanne C."/>
            <person name="Gautier V."/>
            <person name="Ament-velasquez S.L."/>
            <person name="Kruys A."/>
            <person name="Hutchinson M.I."/>
            <person name="Powell A.J."/>
            <person name="Barry K."/>
            <person name="Miller A.N."/>
            <person name="Grigoriev I.V."/>
            <person name="Debuchy R."/>
            <person name="Gladieux P."/>
            <person name="Thoren M.H."/>
            <person name="Johannesson H."/>
        </authorList>
    </citation>
    <scope>NUCLEOTIDE SEQUENCE</scope>
    <source>
        <strain evidence="10">SMH2392-1A</strain>
    </source>
</reference>
<dbReference type="EC" id="3.1.4.11" evidence="1 6"/>
<dbReference type="GeneID" id="85320327"/>
<feature type="region of interest" description="Disordered" evidence="7">
    <location>
        <begin position="698"/>
        <end position="751"/>
    </location>
</feature>
<dbReference type="PROSITE" id="PS50004">
    <property type="entry name" value="C2"/>
    <property type="match status" value="1"/>
</dbReference>
<evidence type="ECO:0000259" key="9">
    <source>
        <dbReference type="PROSITE" id="PS50008"/>
    </source>
</evidence>
<dbReference type="EMBL" id="JAUIRO010000002">
    <property type="protein sequence ID" value="KAK0728022.1"/>
    <property type="molecule type" value="Genomic_DNA"/>
</dbReference>
<protein>
    <recommendedName>
        <fullName evidence="1 6">Phosphoinositide phospholipase C</fullName>
        <ecNumber evidence="1 6">3.1.4.11</ecNumber>
    </recommendedName>
</protein>
<keyword evidence="11" id="KW-1185">Reference proteome</keyword>
<keyword evidence="3 6" id="KW-0442">Lipid degradation</keyword>
<evidence type="ECO:0000256" key="1">
    <source>
        <dbReference type="ARBA" id="ARBA00012368"/>
    </source>
</evidence>
<feature type="domain" description="PI-PLC Y-box" evidence="9">
    <location>
        <begin position="798"/>
        <end position="916"/>
    </location>
</feature>
<dbReference type="InterPro" id="IPR037755">
    <property type="entry name" value="Plc1_PH"/>
</dbReference>
<dbReference type="CDD" id="cd00275">
    <property type="entry name" value="C2_PLC_like"/>
    <property type="match status" value="1"/>
</dbReference>
<evidence type="ECO:0000256" key="5">
    <source>
        <dbReference type="ARBA" id="ARBA00023224"/>
    </source>
</evidence>
<dbReference type="InterPro" id="IPR001849">
    <property type="entry name" value="PH_domain"/>
</dbReference>
<keyword evidence="5" id="KW-0807">Transducer</keyword>
<feature type="domain" description="C2" evidence="8">
    <location>
        <begin position="912"/>
        <end position="1061"/>
    </location>
</feature>
<dbReference type="InterPro" id="IPR000909">
    <property type="entry name" value="PLipase_C_PInositol-sp_X_dom"/>
</dbReference>
<dbReference type="InterPro" id="IPR001192">
    <property type="entry name" value="PI-PLC_fam"/>
</dbReference>
<dbReference type="GO" id="GO:0051209">
    <property type="term" value="P:release of sequestered calcium ion into cytosol"/>
    <property type="evidence" value="ECO:0007669"/>
    <property type="project" value="TreeGrafter"/>
</dbReference>
<keyword evidence="4 6" id="KW-0443">Lipid metabolism</keyword>
<evidence type="ECO:0000259" key="8">
    <source>
        <dbReference type="PROSITE" id="PS50004"/>
    </source>
</evidence>
<keyword evidence="2 6" id="KW-0378">Hydrolase</keyword>
<dbReference type="SUPFAM" id="SSF51695">
    <property type="entry name" value="PLC-like phosphodiesterases"/>
    <property type="match status" value="1"/>
</dbReference>
<dbReference type="SMART" id="SM00233">
    <property type="entry name" value="PH"/>
    <property type="match status" value="1"/>
</dbReference>
<feature type="compositionally biased region" description="Polar residues" evidence="7">
    <location>
        <begin position="27"/>
        <end position="66"/>
    </location>
</feature>
<dbReference type="Gene3D" id="2.60.40.150">
    <property type="entry name" value="C2 domain"/>
    <property type="match status" value="1"/>
</dbReference>
<evidence type="ECO:0000256" key="6">
    <source>
        <dbReference type="RuleBase" id="RU361133"/>
    </source>
</evidence>
<proteinExistence type="predicted"/>
<feature type="compositionally biased region" description="Low complexity" evidence="7">
    <location>
        <begin position="98"/>
        <end position="112"/>
    </location>
</feature>
<name>A0AA40B5I1_9PEZI</name>
<sequence length="1116" mass="124961">MASEPTQLRRSRPAMLQTCSPLQSQLVIVPSSTASNSPITPSSGHTSPTLSTETIGTSMTADSSVLESPEPLEPSSGRGLDEIFPPFQLPEPITTPMSSSSTLSARTSRTSLKQGVLRSPTPAMSEVVKSTSLIRRTSNSMRKAINGLPRPRRHSSTNARSRDGSVAGLVRRRGSTSNQNQSEHNSPFYPDSDDDCAVEKDEGGLYIGLDGASRELSPLRLSSSQDGSSSSSSTITAAPVPLALRQGTPLNKVTKKKTLKKINMVLDPDSAKIWWDKNRPSKSIYIDDIREIRTAEDIRQYRLDFGLPESVEPRFFSIIHAPPRESRTKVLHFVADSPEGFQAWTEALDAISKHRQEFATNLMTFNDKAIRAYWHTEMARQFEDKPHSPEEEYIDFAGVERVCRTLHIHVSALQLRRALDSVKKRITSSADDLPSIQGGGDRFDLAEFLEFVRVMKARSDVHAVFRRQEMADVERGMTKDEFLQFLRHVQCENVDEDLELWESVFARFARRVKPKDADKQANGGEEVLAVSEVGLASFFTSTYNVVIAREPKDYKLDRPICEYYISSSHNTYLLGRQVAGVSSVEGYISALMQCCRCVEVDCWDGPDDQPVVMHGRTWTTRISFLEVIKAIKKYAFAKSRFPLWISLEVRCNLATQANMAKIMIEVFGEKLVRTPLDPSATVLPSPSDLEGRILIKVKQSQLPEESPRNGEWFPRKRGNSQPSPYQRAVTFDNTSVPPLPASPLLSPTPHSRSTVQYHTITEGEVHEIPSSSPSECESECEKDSAGSKRINSRINPVLGDLGVYCVGIPFEGFDSPDAKRFNHIFSFKERTFAEKSQPGESKRKLITHNMRFLMRVYPNGGRISSTNFDPLIYWKRGVQMAALNWQTFDTGMQINQAMFDSGTDQSGYVLKPPEGRNFPVLPPDQCVNKRPRKHVSFRIEVISAQQLMRPWNLGEKKTMDPYVEVEVLLADDKKNKSEAAVSTPAQVLKFRTGIVRENGFNPVFDGGHTFNITTKYPDLIFVRWSVKLADKGYNDRNPPFATFTAKLSSLKKGYRTIPLLDQNGDRYLFSTLFCNISKVQLTDIMVAYQEGTSKSGNLLKSIGRTVFNQSGGNLSQ</sequence>
<evidence type="ECO:0000313" key="10">
    <source>
        <dbReference type="EMBL" id="KAK0728022.1"/>
    </source>
</evidence>
<dbReference type="Pfam" id="PF00387">
    <property type="entry name" value="PI-PLC-Y"/>
    <property type="match status" value="1"/>
</dbReference>
<dbReference type="PANTHER" id="PTHR10336:SF36">
    <property type="entry name" value="1-PHOSPHATIDYLINOSITOL 4,5-BISPHOSPHATE PHOSPHODIESTERASE BETA-4"/>
    <property type="match status" value="1"/>
</dbReference>
<dbReference type="PROSITE" id="PS50008">
    <property type="entry name" value="PIPLC_Y_DOMAIN"/>
    <property type="match status" value="1"/>
</dbReference>
<dbReference type="CDD" id="cd08598">
    <property type="entry name" value="PI-PLC1c_yeast"/>
    <property type="match status" value="1"/>
</dbReference>
<dbReference type="Gene3D" id="2.30.29.30">
    <property type="entry name" value="Pleckstrin-homology domain (PH domain)/Phosphotyrosine-binding domain (PTB)"/>
    <property type="match status" value="1"/>
</dbReference>
<dbReference type="SUPFAM" id="SSF50729">
    <property type="entry name" value="PH domain-like"/>
    <property type="match status" value="1"/>
</dbReference>
<dbReference type="Pfam" id="PF00168">
    <property type="entry name" value="C2"/>
    <property type="match status" value="1"/>
</dbReference>
<feature type="compositionally biased region" description="Polar residues" evidence="7">
    <location>
        <begin position="175"/>
        <end position="185"/>
    </location>
</feature>
<dbReference type="InterPro" id="IPR000008">
    <property type="entry name" value="C2_dom"/>
</dbReference>
<evidence type="ECO:0000256" key="4">
    <source>
        <dbReference type="ARBA" id="ARBA00023098"/>
    </source>
</evidence>
<dbReference type="Pfam" id="PF00388">
    <property type="entry name" value="PI-PLC-X"/>
    <property type="match status" value="1"/>
</dbReference>
<dbReference type="SMART" id="SM00148">
    <property type="entry name" value="PLCXc"/>
    <property type="match status" value="1"/>
</dbReference>
<dbReference type="Gene3D" id="3.20.20.190">
    <property type="entry name" value="Phosphatidylinositol (PI) phosphodiesterase"/>
    <property type="match status" value="2"/>
</dbReference>
<accession>A0AA40B5I1</accession>
<dbReference type="SUPFAM" id="SSF47473">
    <property type="entry name" value="EF-hand"/>
    <property type="match status" value="1"/>
</dbReference>
<dbReference type="GO" id="GO:0004435">
    <property type="term" value="F:phosphatidylinositol-4,5-bisphosphate phospholipase C activity"/>
    <property type="evidence" value="ECO:0007669"/>
    <property type="project" value="UniProtKB-EC"/>
</dbReference>
<feature type="region of interest" description="Disordered" evidence="7">
    <location>
        <begin position="27"/>
        <end position="195"/>
    </location>
</feature>
<dbReference type="PANTHER" id="PTHR10336">
    <property type="entry name" value="PHOSPHOINOSITIDE-SPECIFIC PHOSPHOLIPASE C FAMILY PROTEIN"/>
    <property type="match status" value="1"/>
</dbReference>
<dbReference type="SMART" id="SM00149">
    <property type="entry name" value="PLCYc"/>
    <property type="match status" value="1"/>
</dbReference>
<dbReference type="Proteomes" id="UP001172101">
    <property type="component" value="Unassembled WGS sequence"/>
</dbReference>
<dbReference type="InterPro" id="IPR017946">
    <property type="entry name" value="PLC-like_Pdiesterase_TIM-brl"/>
</dbReference>
<dbReference type="InterPro" id="IPR035892">
    <property type="entry name" value="C2_domain_sf"/>
</dbReference>
<dbReference type="GO" id="GO:0016042">
    <property type="term" value="P:lipid catabolic process"/>
    <property type="evidence" value="ECO:0007669"/>
    <property type="project" value="UniProtKB-KW"/>
</dbReference>
<dbReference type="PROSITE" id="PS50007">
    <property type="entry name" value="PIPLC_X_DOMAIN"/>
    <property type="match status" value="1"/>
</dbReference>
<dbReference type="RefSeq" id="XP_060300877.1">
    <property type="nucleotide sequence ID" value="XM_060437057.1"/>
</dbReference>